<gene>
    <name evidence="2" type="ORF">N0F65_002806</name>
</gene>
<dbReference type="AlphaFoldDB" id="A0AAV2Z8X0"/>
<proteinExistence type="predicted"/>
<dbReference type="Proteomes" id="UP001146120">
    <property type="component" value="Unassembled WGS sequence"/>
</dbReference>
<evidence type="ECO:0008006" key="4">
    <source>
        <dbReference type="Google" id="ProtNLM"/>
    </source>
</evidence>
<reference evidence="2" key="2">
    <citation type="journal article" date="2023" name="Microbiol Resour">
        <title>Decontamination and Annotation of the Draft Genome Sequence of the Oomycete Lagenidium giganteum ARSEF 373.</title>
        <authorList>
            <person name="Morgan W.R."/>
            <person name="Tartar A."/>
        </authorList>
    </citation>
    <scope>NUCLEOTIDE SEQUENCE</scope>
    <source>
        <strain evidence="2">ARSEF 373</strain>
    </source>
</reference>
<organism evidence="2 3">
    <name type="scientific">Lagenidium giganteum</name>
    <dbReference type="NCBI Taxonomy" id="4803"/>
    <lineage>
        <taxon>Eukaryota</taxon>
        <taxon>Sar</taxon>
        <taxon>Stramenopiles</taxon>
        <taxon>Oomycota</taxon>
        <taxon>Peronosporomycetes</taxon>
        <taxon>Pythiales</taxon>
        <taxon>Pythiaceae</taxon>
    </lineage>
</organism>
<sequence>MVSWSTTGAILAAALAVIPVAYLAHKKSIKAKEQTEALKLLRKVELIVAEVSVRLMHLENQVEDVLANEGQSTDEAANQSTLNSCAHCSSDCVRLRTDYLFDSNGNKLKTKWDTYNVDAELEKLDTEDDKSEAAMEPQSEPQAPRPAARQPKNTMSKSKMLSAVGGLEHEFEAVLEFLDSIRGNDVVKQARKALASKITSELFSRIDALRNMLQ</sequence>
<reference evidence="2" key="1">
    <citation type="submission" date="2022-11" db="EMBL/GenBank/DDBJ databases">
        <authorList>
            <person name="Morgan W.R."/>
            <person name="Tartar A."/>
        </authorList>
    </citation>
    <scope>NUCLEOTIDE SEQUENCE</scope>
    <source>
        <strain evidence="2">ARSEF 373</strain>
    </source>
</reference>
<accession>A0AAV2Z8X0</accession>
<feature type="region of interest" description="Disordered" evidence="1">
    <location>
        <begin position="125"/>
        <end position="157"/>
    </location>
</feature>
<keyword evidence="3" id="KW-1185">Reference proteome</keyword>
<feature type="compositionally biased region" description="Low complexity" evidence="1">
    <location>
        <begin position="136"/>
        <end position="151"/>
    </location>
</feature>
<evidence type="ECO:0000313" key="3">
    <source>
        <dbReference type="Proteomes" id="UP001146120"/>
    </source>
</evidence>
<protein>
    <recommendedName>
        <fullName evidence="4">BAG domain-containing protein</fullName>
    </recommendedName>
</protein>
<comment type="caution">
    <text evidence="2">The sequence shown here is derived from an EMBL/GenBank/DDBJ whole genome shotgun (WGS) entry which is preliminary data.</text>
</comment>
<evidence type="ECO:0000256" key="1">
    <source>
        <dbReference type="SAM" id="MobiDB-lite"/>
    </source>
</evidence>
<evidence type="ECO:0000313" key="2">
    <source>
        <dbReference type="EMBL" id="DBA03398.1"/>
    </source>
</evidence>
<dbReference type="EMBL" id="DAKRPA010000019">
    <property type="protein sequence ID" value="DBA03398.1"/>
    <property type="molecule type" value="Genomic_DNA"/>
</dbReference>
<name>A0AAV2Z8X0_9STRA</name>